<proteinExistence type="predicted"/>
<gene>
    <name evidence="2" type="ORF">ACFSKU_17890</name>
</gene>
<keyword evidence="1" id="KW-0732">Signal</keyword>
<organism evidence="2 3">
    <name type="scientific">Pontibacter silvestris</name>
    <dbReference type="NCBI Taxonomy" id="2305183"/>
    <lineage>
        <taxon>Bacteria</taxon>
        <taxon>Pseudomonadati</taxon>
        <taxon>Bacteroidota</taxon>
        <taxon>Cytophagia</taxon>
        <taxon>Cytophagales</taxon>
        <taxon>Hymenobacteraceae</taxon>
        <taxon>Pontibacter</taxon>
    </lineage>
</organism>
<dbReference type="Proteomes" id="UP001597369">
    <property type="component" value="Unassembled WGS sequence"/>
</dbReference>
<accession>A0ABW4X2D7</accession>
<reference evidence="3" key="1">
    <citation type="journal article" date="2019" name="Int. J. Syst. Evol. Microbiol.">
        <title>The Global Catalogue of Microorganisms (GCM) 10K type strain sequencing project: providing services to taxonomists for standard genome sequencing and annotation.</title>
        <authorList>
            <consortium name="The Broad Institute Genomics Platform"/>
            <consortium name="The Broad Institute Genome Sequencing Center for Infectious Disease"/>
            <person name="Wu L."/>
            <person name="Ma J."/>
        </authorList>
    </citation>
    <scope>NUCLEOTIDE SEQUENCE [LARGE SCALE GENOMIC DNA]</scope>
    <source>
        <strain evidence="3">JCM 16545</strain>
    </source>
</reference>
<comment type="caution">
    <text evidence="2">The sequence shown here is derived from an EMBL/GenBank/DDBJ whole genome shotgun (WGS) entry which is preliminary data.</text>
</comment>
<dbReference type="EMBL" id="JBHUHV010000054">
    <property type="protein sequence ID" value="MFD2068767.1"/>
    <property type="molecule type" value="Genomic_DNA"/>
</dbReference>
<name>A0ABW4X2D7_9BACT</name>
<keyword evidence="3" id="KW-1185">Reference proteome</keyword>
<feature type="signal peptide" evidence="1">
    <location>
        <begin position="1"/>
        <end position="20"/>
    </location>
</feature>
<evidence type="ECO:0000313" key="3">
    <source>
        <dbReference type="Proteomes" id="UP001597369"/>
    </source>
</evidence>
<evidence type="ECO:0000313" key="2">
    <source>
        <dbReference type="EMBL" id="MFD2068767.1"/>
    </source>
</evidence>
<protein>
    <recommendedName>
        <fullName evidence="4">OmpA family protein</fullName>
    </recommendedName>
</protein>
<dbReference type="RefSeq" id="WP_229959240.1">
    <property type="nucleotide sequence ID" value="NZ_JAJJWI010000004.1"/>
</dbReference>
<evidence type="ECO:0000256" key="1">
    <source>
        <dbReference type="SAM" id="SignalP"/>
    </source>
</evidence>
<feature type="chain" id="PRO_5046715523" description="OmpA family protein" evidence="1">
    <location>
        <begin position="21"/>
        <end position="400"/>
    </location>
</feature>
<sequence>MKRHIYTIALLLTVASAAHAQTSIKETREKVADVLLFRENLLLTKQESDGQFIYLERPGSKEAQKEPNLNTGHINAVVGGSPAVGELYVYQKSSRRDEKISIYQYVNGAFEKKEERALPRMRNNSYNLGLYLTEDKSSLYISAELGKSYGHDDIYLSKWENGKWTKPKNMGKKINTQEAEFAPFIMGDSLFFSRKKDADAYVYGVALNPSGIVLGEPAKLSGSINRENGFNAYYRRSNEQATWLTVANSVNPAEAVYTAYTLGEGSRKAELVQEEPLPLQPVKKDSIVPVPAKASQEKVTAADLVLHYSFNEVFAVDTELKKLNKLLARQANGAAINIKSYSDATGSQEARQRVSFKRGAYVKWYIDKYFPGKSFLINTESVVIEEKGSEQRRTEIIIAK</sequence>
<evidence type="ECO:0008006" key="4">
    <source>
        <dbReference type="Google" id="ProtNLM"/>
    </source>
</evidence>